<dbReference type="PROSITE" id="PS50294">
    <property type="entry name" value="WD_REPEATS_REGION"/>
    <property type="match status" value="2"/>
</dbReference>
<dbReference type="InterPro" id="IPR015943">
    <property type="entry name" value="WD40/YVTN_repeat-like_dom_sf"/>
</dbReference>
<evidence type="ECO:0000256" key="15">
    <source>
        <dbReference type="ARBA" id="ARBA00023204"/>
    </source>
</evidence>
<dbReference type="EC" id="2.3.2.27" evidence="5 18"/>
<evidence type="ECO:0000256" key="6">
    <source>
        <dbReference type="ARBA" id="ARBA00015618"/>
    </source>
</evidence>
<comment type="pathway">
    <text evidence="3 18">Protein modification; protein ubiquitination.</text>
</comment>
<dbReference type="InterPro" id="IPR055340">
    <property type="entry name" value="RING-Ubox_PRP19"/>
</dbReference>
<keyword evidence="14 18" id="KW-0508">mRNA splicing</keyword>
<dbReference type="Gene3D" id="3.30.40.10">
    <property type="entry name" value="Zinc/RING finger domain, C3HC4 (zinc finger)"/>
    <property type="match status" value="1"/>
</dbReference>
<dbReference type="InterPro" id="IPR036322">
    <property type="entry name" value="WD40_repeat_dom_sf"/>
</dbReference>
<keyword evidence="15 18" id="KW-0234">DNA repair</keyword>
<accession>A0ABP9ZDY3</accession>
<dbReference type="Gene3D" id="2.130.10.10">
    <property type="entry name" value="YVTN repeat-like/Quinoprotein amine dehydrogenase"/>
    <property type="match status" value="1"/>
</dbReference>
<evidence type="ECO:0000256" key="11">
    <source>
        <dbReference type="ARBA" id="ARBA00022737"/>
    </source>
</evidence>
<protein>
    <recommendedName>
        <fullName evidence="6 18">Pre-mRNA-processing factor 19</fullName>
        <ecNumber evidence="5 18">2.3.2.27</ecNumber>
    </recommendedName>
</protein>
<organism evidence="21 22">
    <name type="scientific">Mucor flavus</name>
    <dbReference type="NCBI Taxonomy" id="439312"/>
    <lineage>
        <taxon>Eukaryota</taxon>
        <taxon>Fungi</taxon>
        <taxon>Fungi incertae sedis</taxon>
        <taxon>Mucoromycota</taxon>
        <taxon>Mucoromycotina</taxon>
        <taxon>Mucoromycetes</taxon>
        <taxon>Mucorales</taxon>
        <taxon>Mucorineae</taxon>
        <taxon>Mucoraceae</taxon>
        <taxon>Mucor</taxon>
    </lineage>
</organism>
<dbReference type="CDD" id="cd16656">
    <property type="entry name" value="RING-Ubox_PRP19"/>
    <property type="match status" value="1"/>
</dbReference>
<keyword evidence="19" id="KW-0175">Coiled coil</keyword>
<comment type="similarity">
    <text evidence="4 18">Belongs to the WD repeat PRP19 family.</text>
</comment>
<dbReference type="InterPro" id="IPR019775">
    <property type="entry name" value="WD40_repeat_CS"/>
</dbReference>
<evidence type="ECO:0000256" key="18">
    <source>
        <dbReference type="RuleBase" id="RU367101"/>
    </source>
</evidence>
<keyword evidence="16 18" id="KW-0539">Nucleus</keyword>
<dbReference type="PROSITE" id="PS00678">
    <property type="entry name" value="WD_REPEATS_1"/>
    <property type="match status" value="2"/>
</dbReference>
<evidence type="ECO:0000256" key="17">
    <source>
        <dbReference type="PROSITE-ProRule" id="PRU00221"/>
    </source>
</evidence>
<keyword evidence="9 18" id="KW-0808">Transferase</keyword>
<dbReference type="PANTHER" id="PTHR43995">
    <property type="entry name" value="PRE-MRNA-PROCESSING FACTOR 19"/>
    <property type="match status" value="1"/>
</dbReference>
<evidence type="ECO:0000256" key="16">
    <source>
        <dbReference type="ARBA" id="ARBA00023242"/>
    </source>
</evidence>
<gene>
    <name evidence="21" type="ORF">MFLAVUS_010866</name>
</gene>
<dbReference type="Pfam" id="PF24814">
    <property type="entry name" value="WD40_Prp19"/>
    <property type="match status" value="1"/>
</dbReference>
<dbReference type="Proteomes" id="UP001473302">
    <property type="component" value="Unassembled WGS sequence"/>
</dbReference>
<comment type="function">
    <text evidence="18">Ubiquitin-protein ligase which is mainly involved pre-mRNA splicing and DNA repair. Required for pre-mRNA splicing as component of the spliceosome.</text>
</comment>
<evidence type="ECO:0000313" key="21">
    <source>
        <dbReference type="EMBL" id="GAA5817322.1"/>
    </source>
</evidence>
<evidence type="ECO:0000313" key="22">
    <source>
        <dbReference type="Proteomes" id="UP001473302"/>
    </source>
</evidence>
<dbReference type="PANTHER" id="PTHR43995:SF1">
    <property type="entry name" value="PRE-MRNA-PROCESSING FACTOR 19"/>
    <property type="match status" value="1"/>
</dbReference>
<comment type="caution">
    <text evidence="21">The sequence shown here is derived from an EMBL/GenBank/DDBJ whole genome shotgun (WGS) entry which is preliminary data.</text>
</comment>
<dbReference type="SMART" id="SM00320">
    <property type="entry name" value="WD40"/>
    <property type="match status" value="7"/>
</dbReference>
<feature type="repeat" description="WD" evidence="17">
    <location>
        <begin position="317"/>
        <end position="358"/>
    </location>
</feature>
<feature type="coiled-coil region" evidence="19">
    <location>
        <begin position="128"/>
        <end position="155"/>
    </location>
</feature>
<sequence length="523" mass="57546">MSGKEQSEHVIVQKQKTDLLHYEVSGEAPEQPVVSVKSGNVFEKRLIEKYIADNGKDPINNEEMTVEDLIDIKSTPETVKPRPPKLSSVPSLLSALQNEWDSVMLESFTLKQQYQQVRQELSHALYQNDAATRVIARMKKERDSAREALANVQAHLGTAVSAPAETAKEESMDVDASALPEDVDAKIAATGEELRQSRRNKKKPPVEFASVEAVKEYTEIKNIPSLHAARPAGITALDVNESGSIILTGGNDKHVLVYNKDEDKVIANLTGHTKKVTAVKFRGQQEQNDVLLSASADKHVRVWVADEKKGYKLGHNITAHKGEVMDISVHPSKDYFVSAGLDSKWSLYDFETAKPIVEAFDTEVEAGFHSIEFHPDGMILGAGTGNGVLQMWDVRSQQIAARFEGHAGKVGALAFSENGYILASASEDNLVKIWDLRKLANTKTFTLDENYKVNALSFDNYGQYLAIGGTDLRVVKAKDGSAIATYNDNDKSEITGIHWTPLAHGLMCSSLDRSVRVYGTPSN</sequence>
<dbReference type="InterPro" id="IPR003613">
    <property type="entry name" value="Ubox_domain"/>
</dbReference>
<keyword evidence="13 18" id="KW-0833">Ubl conjugation pathway</keyword>
<evidence type="ECO:0000256" key="2">
    <source>
        <dbReference type="ARBA" id="ARBA00004123"/>
    </source>
</evidence>
<keyword evidence="11" id="KW-0677">Repeat</keyword>
<feature type="repeat" description="WD" evidence="17">
    <location>
        <begin position="370"/>
        <end position="402"/>
    </location>
</feature>
<comment type="subunit">
    <text evidence="18">Homotetramer.</text>
</comment>
<keyword evidence="8 18" id="KW-0507">mRNA processing</keyword>
<evidence type="ECO:0000256" key="5">
    <source>
        <dbReference type="ARBA" id="ARBA00012483"/>
    </source>
</evidence>
<keyword evidence="7 17" id="KW-0853">WD repeat</keyword>
<evidence type="ECO:0000256" key="13">
    <source>
        <dbReference type="ARBA" id="ARBA00022786"/>
    </source>
</evidence>
<evidence type="ECO:0000256" key="19">
    <source>
        <dbReference type="SAM" id="Coils"/>
    </source>
</evidence>
<dbReference type="SMART" id="SM00504">
    <property type="entry name" value="Ubox"/>
    <property type="match status" value="1"/>
</dbReference>
<evidence type="ECO:0000256" key="1">
    <source>
        <dbReference type="ARBA" id="ARBA00000900"/>
    </source>
</evidence>
<dbReference type="SUPFAM" id="SSF57850">
    <property type="entry name" value="RING/U-box"/>
    <property type="match status" value="1"/>
</dbReference>
<feature type="domain" description="U-box" evidence="20">
    <location>
        <begin position="25"/>
        <end position="86"/>
    </location>
</feature>
<feature type="repeat" description="WD" evidence="17">
    <location>
        <begin position="269"/>
        <end position="303"/>
    </location>
</feature>
<keyword evidence="12 18" id="KW-0227">DNA damage</keyword>
<dbReference type="InterPro" id="IPR001680">
    <property type="entry name" value="WD40_rpt"/>
</dbReference>
<evidence type="ECO:0000256" key="8">
    <source>
        <dbReference type="ARBA" id="ARBA00022664"/>
    </source>
</evidence>
<comment type="subcellular location">
    <subcellularLocation>
        <location evidence="2 18">Nucleus</location>
    </subcellularLocation>
</comment>
<keyword evidence="10 18" id="KW-0747">Spliceosome</keyword>
<evidence type="ECO:0000256" key="9">
    <source>
        <dbReference type="ARBA" id="ARBA00022679"/>
    </source>
</evidence>
<evidence type="ECO:0000256" key="12">
    <source>
        <dbReference type="ARBA" id="ARBA00022763"/>
    </source>
</evidence>
<evidence type="ECO:0000256" key="14">
    <source>
        <dbReference type="ARBA" id="ARBA00023187"/>
    </source>
</evidence>
<dbReference type="InterPro" id="IPR013083">
    <property type="entry name" value="Znf_RING/FYVE/PHD"/>
</dbReference>
<dbReference type="CDD" id="cd00200">
    <property type="entry name" value="WD40"/>
    <property type="match status" value="1"/>
</dbReference>
<dbReference type="InterPro" id="IPR038959">
    <property type="entry name" value="Prp19"/>
</dbReference>
<keyword evidence="22" id="KW-1185">Reference proteome</keyword>
<proteinExistence type="inferred from homology"/>
<dbReference type="SUPFAM" id="SSF50978">
    <property type="entry name" value="WD40 repeat-like"/>
    <property type="match status" value="1"/>
</dbReference>
<evidence type="ECO:0000256" key="7">
    <source>
        <dbReference type="ARBA" id="ARBA00022574"/>
    </source>
</evidence>
<comment type="catalytic activity">
    <reaction evidence="1 18">
        <text>S-ubiquitinyl-[E2 ubiquitin-conjugating enzyme]-L-cysteine + [acceptor protein]-L-lysine = [E2 ubiquitin-conjugating enzyme]-L-cysteine + N(6)-ubiquitinyl-[acceptor protein]-L-lysine.</text>
        <dbReference type="EC" id="2.3.2.27"/>
    </reaction>
</comment>
<dbReference type="EMBL" id="BAABUK010000040">
    <property type="protein sequence ID" value="GAA5817322.1"/>
    <property type="molecule type" value="Genomic_DNA"/>
</dbReference>
<dbReference type="InterPro" id="IPR013915">
    <property type="entry name" value="Prp19_cc"/>
</dbReference>
<feature type="repeat" description="WD" evidence="17">
    <location>
        <begin position="403"/>
        <end position="444"/>
    </location>
</feature>
<dbReference type="Pfam" id="PF08606">
    <property type="entry name" value="Prp19"/>
    <property type="match status" value="1"/>
</dbReference>
<dbReference type="PROSITE" id="PS50082">
    <property type="entry name" value="WD_REPEATS_2"/>
    <property type="match status" value="4"/>
</dbReference>
<evidence type="ECO:0000256" key="10">
    <source>
        <dbReference type="ARBA" id="ARBA00022728"/>
    </source>
</evidence>
<reference evidence="21 22" key="1">
    <citation type="submission" date="2024-04" db="EMBL/GenBank/DDBJ databases">
        <title>genome sequences of Mucor flavus KT1a and Helicostylum pulchrum KT1b strains isolated from the surface of a dry-aged beef.</title>
        <authorList>
            <person name="Toyotome T."/>
            <person name="Hosono M."/>
            <person name="Torimaru M."/>
            <person name="Fukuda K."/>
            <person name="Mikami N."/>
        </authorList>
    </citation>
    <scope>NUCLEOTIDE SEQUENCE [LARGE SCALE GENOMIC DNA]</scope>
    <source>
        <strain evidence="21 22">KT1a</strain>
    </source>
</reference>
<name>A0ABP9ZDY3_9FUNG</name>
<evidence type="ECO:0000256" key="3">
    <source>
        <dbReference type="ARBA" id="ARBA00004906"/>
    </source>
</evidence>
<evidence type="ECO:0000259" key="20">
    <source>
        <dbReference type="SMART" id="SM00504"/>
    </source>
</evidence>
<evidence type="ECO:0000256" key="4">
    <source>
        <dbReference type="ARBA" id="ARBA00006388"/>
    </source>
</evidence>